<dbReference type="Proteomes" id="UP000605568">
    <property type="component" value="Unassembled WGS sequence"/>
</dbReference>
<evidence type="ECO:0000259" key="6">
    <source>
        <dbReference type="Pfam" id="PF00107"/>
    </source>
</evidence>
<organism evidence="8 9">
    <name type="scientific">Lentzea cavernae</name>
    <dbReference type="NCBI Taxonomy" id="2020703"/>
    <lineage>
        <taxon>Bacteria</taxon>
        <taxon>Bacillati</taxon>
        <taxon>Actinomycetota</taxon>
        <taxon>Actinomycetes</taxon>
        <taxon>Pseudonocardiales</taxon>
        <taxon>Pseudonocardiaceae</taxon>
        <taxon>Lentzea</taxon>
    </lineage>
</organism>
<dbReference type="Pfam" id="PF00107">
    <property type="entry name" value="ADH_zinc_N"/>
    <property type="match status" value="1"/>
</dbReference>
<comment type="cofactor">
    <cofactor evidence="1">
        <name>Zn(2+)</name>
        <dbReference type="ChEBI" id="CHEBI:29105"/>
    </cofactor>
</comment>
<gene>
    <name evidence="8" type="ORF">GCM10017774_28980</name>
</gene>
<evidence type="ECO:0000256" key="4">
    <source>
        <dbReference type="ARBA" id="ARBA00022833"/>
    </source>
</evidence>
<dbReference type="EMBL" id="BNAR01000004">
    <property type="protein sequence ID" value="GHH38674.1"/>
    <property type="molecule type" value="Genomic_DNA"/>
</dbReference>
<evidence type="ECO:0000256" key="5">
    <source>
        <dbReference type="ARBA" id="ARBA00023002"/>
    </source>
</evidence>
<dbReference type="SUPFAM" id="SSF51735">
    <property type="entry name" value="NAD(P)-binding Rossmann-fold domains"/>
    <property type="match status" value="1"/>
</dbReference>
<dbReference type="InterPro" id="IPR011032">
    <property type="entry name" value="GroES-like_sf"/>
</dbReference>
<dbReference type="PANTHER" id="PTHR43161">
    <property type="entry name" value="SORBITOL DEHYDROGENASE"/>
    <property type="match status" value="1"/>
</dbReference>
<name>A0ABQ3MIF4_9PSEU</name>
<proteinExistence type="inferred from homology"/>
<dbReference type="InterPro" id="IPR036291">
    <property type="entry name" value="NAD(P)-bd_dom_sf"/>
</dbReference>
<feature type="domain" description="Alcohol dehydrogenase-like N-terminal" evidence="7">
    <location>
        <begin position="29"/>
        <end position="147"/>
    </location>
</feature>
<reference evidence="9" key="1">
    <citation type="journal article" date="2019" name="Int. J. Syst. Evol. Microbiol.">
        <title>The Global Catalogue of Microorganisms (GCM) 10K type strain sequencing project: providing services to taxonomists for standard genome sequencing and annotation.</title>
        <authorList>
            <consortium name="The Broad Institute Genomics Platform"/>
            <consortium name="The Broad Institute Genome Sequencing Center for Infectious Disease"/>
            <person name="Wu L."/>
            <person name="Ma J."/>
        </authorList>
    </citation>
    <scope>NUCLEOTIDE SEQUENCE [LARGE SCALE GENOMIC DNA]</scope>
    <source>
        <strain evidence="9">CGMCC 4.7367</strain>
    </source>
</reference>
<comment type="caution">
    <text evidence="8">The sequence shown here is derived from an EMBL/GenBank/DDBJ whole genome shotgun (WGS) entry which is preliminary data.</text>
</comment>
<comment type="similarity">
    <text evidence="2">Belongs to the zinc-containing alcohol dehydrogenase family.</text>
</comment>
<dbReference type="InterPro" id="IPR013149">
    <property type="entry name" value="ADH-like_C"/>
</dbReference>
<keyword evidence="4" id="KW-0862">Zinc</keyword>
<feature type="domain" description="Alcohol dehydrogenase-like C-terminal" evidence="6">
    <location>
        <begin position="189"/>
        <end position="295"/>
    </location>
</feature>
<accession>A0ABQ3MIF4</accession>
<evidence type="ECO:0000259" key="7">
    <source>
        <dbReference type="Pfam" id="PF08240"/>
    </source>
</evidence>
<dbReference type="Gene3D" id="3.90.180.10">
    <property type="entry name" value="Medium-chain alcohol dehydrogenases, catalytic domain"/>
    <property type="match status" value="1"/>
</dbReference>
<keyword evidence="5" id="KW-0560">Oxidoreductase</keyword>
<evidence type="ECO:0000256" key="2">
    <source>
        <dbReference type="ARBA" id="ARBA00008072"/>
    </source>
</evidence>
<dbReference type="RefSeq" id="WP_191298437.1">
    <property type="nucleotide sequence ID" value="NZ_BNAR01000004.1"/>
</dbReference>
<keyword evidence="3" id="KW-0479">Metal-binding</keyword>
<evidence type="ECO:0000313" key="9">
    <source>
        <dbReference type="Proteomes" id="UP000605568"/>
    </source>
</evidence>
<dbReference type="Gene3D" id="3.40.50.720">
    <property type="entry name" value="NAD(P)-binding Rossmann-like Domain"/>
    <property type="match status" value="1"/>
</dbReference>
<dbReference type="Pfam" id="PF08240">
    <property type="entry name" value="ADH_N"/>
    <property type="match status" value="1"/>
</dbReference>
<evidence type="ECO:0000256" key="1">
    <source>
        <dbReference type="ARBA" id="ARBA00001947"/>
    </source>
</evidence>
<dbReference type="SUPFAM" id="SSF50129">
    <property type="entry name" value="GroES-like"/>
    <property type="match status" value="1"/>
</dbReference>
<keyword evidence="9" id="KW-1185">Reference proteome</keyword>
<evidence type="ECO:0000256" key="3">
    <source>
        <dbReference type="ARBA" id="ARBA00022723"/>
    </source>
</evidence>
<dbReference type="InterPro" id="IPR013154">
    <property type="entry name" value="ADH-like_N"/>
</dbReference>
<sequence>MTVIPMGRTVTVLGADRLERRDLPFFEAGQGDAVVDVAYGGICGSDLHYWQHGEVGESVLVDPMVLGHEIVGVVREAAPDGSGPPAGTPVAVHPASTCGRCDFCRAGRNNLCPHLRYLGSAARRPHTDGGFAERLLVPSHRLVPVPEGLDLGVAALAEPASVAAHALTRAEALAGGVRGKRVLVTGAGPIGLLVVALAHIAGAESVVVTDLHDHPLWIARKVGAERAVSAEESLPEADVVFESSGAAQALASALRALRPGGTLIQVGQLPGKGVTVPLHLAVGRELVVSGSSRFAGGMEPTLRTIADHRDLFEPIVTAEYAAERAEEAMKAARDPAESSKVLLRFAGAR</sequence>
<dbReference type="PANTHER" id="PTHR43161:SF9">
    <property type="entry name" value="SORBITOL DEHYDROGENASE"/>
    <property type="match status" value="1"/>
</dbReference>
<protein>
    <submittedName>
        <fullName evidence="8">L-idonate 5-dehydrogenase</fullName>
    </submittedName>
</protein>
<evidence type="ECO:0000313" key="8">
    <source>
        <dbReference type="EMBL" id="GHH38674.1"/>
    </source>
</evidence>